<dbReference type="EMBL" id="MHHZ01000021">
    <property type="protein sequence ID" value="OGY41228.1"/>
    <property type="molecule type" value="Genomic_DNA"/>
</dbReference>
<gene>
    <name evidence="2" type="ORF">A2Y82_02250</name>
</gene>
<dbReference type="Proteomes" id="UP000176498">
    <property type="component" value="Unassembled WGS sequence"/>
</dbReference>
<name>A0A1G1XMI5_9BACT</name>
<comment type="caution">
    <text evidence="2">The sequence shown here is derived from an EMBL/GenBank/DDBJ whole genome shotgun (WGS) entry which is preliminary data.</text>
</comment>
<proteinExistence type="predicted"/>
<evidence type="ECO:0000256" key="1">
    <source>
        <dbReference type="SAM" id="Phobius"/>
    </source>
</evidence>
<feature type="transmembrane region" description="Helical" evidence="1">
    <location>
        <begin position="7"/>
        <end position="28"/>
    </location>
</feature>
<evidence type="ECO:0000313" key="3">
    <source>
        <dbReference type="Proteomes" id="UP000176498"/>
    </source>
</evidence>
<evidence type="ECO:0000313" key="2">
    <source>
        <dbReference type="EMBL" id="OGY41228.1"/>
    </source>
</evidence>
<accession>A0A1G1XMI5</accession>
<reference evidence="2 3" key="1">
    <citation type="journal article" date="2016" name="Nat. Commun.">
        <title>Thousands of microbial genomes shed light on interconnected biogeochemical processes in an aquifer system.</title>
        <authorList>
            <person name="Anantharaman K."/>
            <person name="Brown C.T."/>
            <person name="Hug L.A."/>
            <person name="Sharon I."/>
            <person name="Castelle C.J."/>
            <person name="Probst A.J."/>
            <person name="Thomas B.C."/>
            <person name="Singh A."/>
            <person name="Wilkins M.J."/>
            <person name="Karaoz U."/>
            <person name="Brodie E.L."/>
            <person name="Williams K.H."/>
            <person name="Hubbard S.S."/>
            <person name="Banfield J.F."/>
        </authorList>
    </citation>
    <scope>NUCLEOTIDE SEQUENCE [LARGE SCALE GENOMIC DNA]</scope>
</reference>
<dbReference type="SUPFAM" id="SSF82171">
    <property type="entry name" value="DPP6 N-terminal domain-like"/>
    <property type="match status" value="1"/>
</dbReference>
<keyword evidence="1" id="KW-0812">Transmembrane</keyword>
<organism evidence="2 3">
    <name type="scientific">Candidatus Buchananbacteria bacterium RBG_13_36_9</name>
    <dbReference type="NCBI Taxonomy" id="1797530"/>
    <lineage>
        <taxon>Bacteria</taxon>
        <taxon>Candidatus Buchananiibacteriota</taxon>
    </lineage>
</organism>
<dbReference type="AlphaFoldDB" id="A0A1G1XMI5"/>
<evidence type="ECO:0008006" key="4">
    <source>
        <dbReference type="Google" id="ProtNLM"/>
    </source>
</evidence>
<keyword evidence="1" id="KW-0472">Membrane</keyword>
<keyword evidence="1" id="KW-1133">Transmembrane helix</keyword>
<protein>
    <recommendedName>
        <fullName evidence="4">PEGA domain-containing protein</fullName>
    </recommendedName>
</protein>
<sequence>MKLKTRRIIMFFFIAIFLIIAPLIIFYASGYRFDLKRYKILRTGTLFIEAKGIKKADLYINNKLYEMPFDEKIFIYNLLPGDFQIKLAREGYHDWQKKTVIQSSLTTFIKDAVLFKDEAPQLKFEGQINNFSISPDQQKLIYISATDSFEEFYYYDLLMGEKKLLYRIPRQDSAPRFFWAPSSKKILLNYEQKYTVIAIENNKNVVSLSSIISLAPLNVRWDLQSDNLLYGQSKNIIYKIDLLTKKTGKYFQLEESQINPEFYLEGNDLFYLEQTENKNILSKYNFSYKTTKKILELSKAEHYKFIKSTNNYLGLIDLDNQKLYLVKKSNTDLEINILDEPVMEFKAKEAWWDDKERQLLFYDDFEIAVYNSKINKEQIINRYGQVIKKVAWYPDLDHIIILSENNIQIIDITQEIGTRNATEIVNIDKLYNFELDKKGETFFLNGQIGKASGLYQLELQ</sequence>